<dbReference type="Pfam" id="PF00188">
    <property type="entry name" value="CAP"/>
    <property type="match status" value="1"/>
</dbReference>
<comment type="caution">
    <text evidence="2">The sequence shown here is derived from an EMBL/GenBank/DDBJ whole genome shotgun (WGS) entry which is preliminary data.</text>
</comment>
<dbReference type="OrthoDB" id="414826at2759"/>
<evidence type="ECO:0000313" key="2">
    <source>
        <dbReference type="EMBL" id="EYC44218.1"/>
    </source>
</evidence>
<dbReference type="SMART" id="SM00198">
    <property type="entry name" value="SCP"/>
    <property type="match status" value="1"/>
</dbReference>
<organism evidence="2 3">
    <name type="scientific">Ancylostoma ceylanicum</name>
    <dbReference type="NCBI Taxonomy" id="53326"/>
    <lineage>
        <taxon>Eukaryota</taxon>
        <taxon>Metazoa</taxon>
        <taxon>Ecdysozoa</taxon>
        <taxon>Nematoda</taxon>
        <taxon>Chromadorea</taxon>
        <taxon>Rhabditida</taxon>
        <taxon>Rhabditina</taxon>
        <taxon>Rhabditomorpha</taxon>
        <taxon>Strongyloidea</taxon>
        <taxon>Ancylostomatidae</taxon>
        <taxon>Ancylostomatinae</taxon>
        <taxon>Ancylostoma</taxon>
    </lineage>
</organism>
<evidence type="ECO:0000313" key="3">
    <source>
        <dbReference type="Proteomes" id="UP000024635"/>
    </source>
</evidence>
<dbReference type="InterPro" id="IPR035940">
    <property type="entry name" value="CAP_sf"/>
</dbReference>
<dbReference type="Gene3D" id="3.40.33.10">
    <property type="entry name" value="CAP"/>
    <property type="match status" value="1"/>
</dbReference>
<evidence type="ECO:0000259" key="1">
    <source>
        <dbReference type="SMART" id="SM00198"/>
    </source>
</evidence>
<dbReference type="InterPro" id="IPR001283">
    <property type="entry name" value="CRISP-related"/>
</dbReference>
<dbReference type="CDD" id="cd05380">
    <property type="entry name" value="CAP_euk"/>
    <property type="match status" value="1"/>
</dbReference>
<feature type="domain" description="SCP" evidence="1">
    <location>
        <begin position="158"/>
        <end position="318"/>
    </location>
</feature>
<reference evidence="3" key="1">
    <citation type="journal article" date="2015" name="Nat. Genet.">
        <title>The genome and transcriptome of the zoonotic hookworm Ancylostoma ceylanicum identify infection-specific gene families.</title>
        <authorList>
            <person name="Schwarz E.M."/>
            <person name="Hu Y."/>
            <person name="Antoshechkin I."/>
            <person name="Miller M.M."/>
            <person name="Sternberg P.W."/>
            <person name="Aroian R.V."/>
        </authorList>
    </citation>
    <scope>NUCLEOTIDE SEQUENCE</scope>
    <source>
        <strain evidence="3">HY135</strain>
    </source>
</reference>
<dbReference type="PANTHER" id="PTHR10334">
    <property type="entry name" value="CYSTEINE-RICH SECRETORY PROTEIN-RELATED"/>
    <property type="match status" value="1"/>
</dbReference>
<dbReference type="STRING" id="53326.A0A016WYX4"/>
<gene>
    <name evidence="2" type="primary">Acey_s0468.g2011</name>
    <name evidence="2" type="synonym">ASP-s0468.g2011</name>
    <name evidence="2" type="ORF">Y032_0468g2011</name>
</gene>
<protein>
    <recommendedName>
        <fullName evidence="1">SCP domain-containing protein</fullName>
    </recommendedName>
</protein>
<accession>A0A016WYX4</accession>
<name>A0A016WYX4_9BILA</name>
<dbReference type="Proteomes" id="UP000024635">
    <property type="component" value="Unassembled WGS sequence"/>
</dbReference>
<dbReference type="EMBL" id="JARK01000068">
    <property type="protein sequence ID" value="EYC44218.1"/>
    <property type="molecule type" value="Genomic_DNA"/>
</dbReference>
<dbReference type="AlphaFoldDB" id="A0A016WYX4"/>
<keyword evidence="3" id="KW-1185">Reference proteome</keyword>
<proteinExistence type="predicted"/>
<dbReference type="InterPro" id="IPR014044">
    <property type="entry name" value="CAP_dom"/>
</dbReference>
<dbReference type="SUPFAM" id="SSF55797">
    <property type="entry name" value="PR-1-like"/>
    <property type="match status" value="1"/>
</dbReference>
<sequence length="344" mass="37194">MDAAIADAALPVRSPRLSDFYLFDHYLLAETADSAKRRPGPINILLFDYYLQAANKDANTTDAATTDAATTDEPTTIAPTTDAAITEAATTEAGATEAATAEAGTTEAATTEAGTTDAATTAAATTDAATTEAMLTTTLPTRRPWPKPNCGNPQLTNSLRSLFLNMHNNFRGSLARGQTEASNGWGIAPPATVMYRMKYDCDAESYAQQHVATCNANGLPEHTHPNHKANLHVLNTVQTTPEGAVQNALTSWWSQLARFGMRSNMMFYDSELQRGSNNVLSWSKMAWWNSIYLGCSVKHCGTYYLTACMYRPGGNHVNQYVYKVGAVCSECAKGECDGQALCRW</sequence>